<gene>
    <name evidence="2" type="ORF">M8C81_22100</name>
</gene>
<dbReference type="InterPro" id="IPR027417">
    <property type="entry name" value="P-loop_NTPase"/>
</dbReference>
<evidence type="ECO:0000313" key="3">
    <source>
        <dbReference type="Proteomes" id="UP001202943"/>
    </source>
</evidence>
<dbReference type="Proteomes" id="UP001202943">
    <property type="component" value="Unassembled WGS sequence"/>
</dbReference>
<proteinExistence type="predicted"/>
<dbReference type="EMBL" id="JAMHFX010000219">
    <property type="protein sequence ID" value="MCO1623293.1"/>
    <property type="molecule type" value="Genomic_DNA"/>
</dbReference>
<protein>
    <recommendedName>
        <fullName evidence="1">ORC1/DEAH AAA+ ATPase domain-containing protein</fullName>
    </recommendedName>
</protein>
<reference evidence="2" key="2">
    <citation type="submission" date="2023-08" db="EMBL/GenBank/DDBJ databases">
        <title>Isolation, Identification, Denitrification Characteristics of A Highly Efficient Aerobic Denitrifying Bacterial Strain DS2.</title>
        <authorList>
            <person name="Wang H."/>
        </authorList>
    </citation>
    <scope>NUCLEOTIDE SEQUENCE</scope>
    <source>
        <strain evidence="2">DS2</strain>
    </source>
</reference>
<dbReference type="GO" id="GO:0016887">
    <property type="term" value="F:ATP hydrolysis activity"/>
    <property type="evidence" value="ECO:0007669"/>
    <property type="project" value="InterPro"/>
</dbReference>
<evidence type="ECO:0000259" key="1">
    <source>
        <dbReference type="Pfam" id="PF13401"/>
    </source>
</evidence>
<dbReference type="InterPro" id="IPR049945">
    <property type="entry name" value="AAA_22"/>
</dbReference>
<feature type="domain" description="ORC1/DEAH AAA+ ATPase" evidence="1">
    <location>
        <begin position="47"/>
        <end position="162"/>
    </location>
</feature>
<reference evidence="2" key="1">
    <citation type="submission" date="2022-05" db="EMBL/GenBank/DDBJ databases">
        <authorList>
            <person name="Yi M."/>
        </authorList>
    </citation>
    <scope>NUCLEOTIDE SEQUENCE</scope>
    <source>
        <strain evidence="2">DS2</strain>
    </source>
</reference>
<evidence type="ECO:0000313" key="2">
    <source>
        <dbReference type="EMBL" id="MCO1623293.1"/>
    </source>
</evidence>
<name>A0AAW5HNL2_PSEPU</name>
<organism evidence="2 3">
    <name type="scientific">Pseudomonas putida</name>
    <name type="common">Arthrobacter siderocapsulatus</name>
    <dbReference type="NCBI Taxonomy" id="303"/>
    <lineage>
        <taxon>Bacteria</taxon>
        <taxon>Pseudomonadati</taxon>
        <taxon>Pseudomonadota</taxon>
        <taxon>Gammaproteobacteria</taxon>
        <taxon>Pseudomonadales</taxon>
        <taxon>Pseudomonadaceae</taxon>
        <taxon>Pseudomonas</taxon>
    </lineage>
</organism>
<dbReference type="AlphaFoldDB" id="A0AAW5HNL2"/>
<dbReference type="Pfam" id="PF13401">
    <property type="entry name" value="AAA_22"/>
    <property type="match status" value="1"/>
</dbReference>
<sequence>MKAMIRCEKNFELARIVFDSRHGFQYRSRSWIDASDRLVNFLMSDESGQIAAVTGPSGSGVTMMFRRLILHPAFDGVKISAKIEGCDSRLVDHICAEYGLTPPDMKFKRFPLALAHYLRLTGKKHLLIDDLDCLSGSAQGYSKLVDEISKLQTAEIKLNLIISTRSRQLLTQIAKHCVDISEIRLERALFRGECVQLINQFWDWCNAHFALDLGYPEQALKACAELEFEIDKVMAYLEYTYAAKILFGASFDSRSFASQENLMYEIESYLYG</sequence>
<accession>A0AAW5HNL2</accession>
<comment type="caution">
    <text evidence="2">The sequence shown here is derived from an EMBL/GenBank/DDBJ whole genome shotgun (WGS) entry which is preliminary data.</text>
</comment>
<dbReference type="SUPFAM" id="SSF52540">
    <property type="entry name" value="P-loop containing nucleoside triphosphate hydrolases"/>
    <property type="match status" value="1"/>
</dbReference>